<dbReference type="AlphaFoldDB" id="A0A177YCL5"/>
<dbReference type="ESTHER" id="9noca-a0a177ycl5">
    <property type="family name" value="Abhydrolase_9"/>
</dbReference>
<dbReference type="Proteomes" id="UP000077519">
    <property type="component" value="Unassembled WGS sequence"/>
</dbReference>
<reference evidence="4 5" key="1">
    <citation type="submission" date="2016-03" db="EMBL/GenBank/DDBJ databases">
        <title>Genome sequence of Rhodococcus kyotonensis KB10.</title>
        <authorList>
            <person name="Jeong H."/>
            <person name="Hong C.E."/>
            <person name="Jo S.H."/>
            <person name="Park J.M."/>
        </authorList>
    </citation>
    <scope>NUCLEOTIDE SEQUENCE [LARGE SCALE GENOMIC DNA]</scope>
    <source>
        <strain evidence="4 5">KB10</strain>
    </source>
</reference>
<feature type="transmembrane region" description="Helical" evidence="1">
    <location>
        <begin position="38"/>
        <end position="56"/>
    </location>
</feature>
<evidence type="ECO:0000313" key="4">
    <source>
        <dbReference type="EMBL" id="OAK52929.1"/>
    </source>
</evidence>
<evidence type="ECO:0008006" key="6">
    <source>
        <dbReference type="Google" id="ProtNLM"/>
    </source>
</evidence>
<keyword evidence="1" id="KW-0472">Membrane</keyword>
<evidence type="ECO:0000259" key="2">
    <source>
        <dbReference type="Pfam" id="PF10081"/>
    </source>
</evidence>
<dbReference type="InterPro" id="IPR027788">
    <property type="entry name" value="Alpha/beta-hydrolase_N_dom"/>
</dbReference>
<organism evidence="4 5">
    <name type="scientific">Rhodococcoides kyotonense</name>
    <dbReference type="NCBI Taxonomy" id="398843"/>
    <lineage>
        <taxon>Bacteria</taxon>
        <taxon>Bacillati</taxon>
        <taxon>Actinomycetota</taxon>
        <taxon>Actinomycetes</taxon>
        <taxon>Mycobacteriales</taxon>
        <taxon>Nocardiaceae</taxon>
        <taxon>Rhodococcoides</taxon>
    </lineage>
</organism>
<evidence type="ECO:0000259" key="3">
    <source>
        <dbReference type="Pfam" id="PF15420"/>
    </source>
</evidence>
<sequence>MDTPRRPPAVPRVTTSVLLSAATVASLAPSLLPRAPEVQAVVTALFAATALLLSAVLHRITTRLHCRGPQPTARRVAASVGIVAVAGAVVAAAHWQNRLRDAMGQPPTGAMHWVEVLCGSVSISAMLIVAGVGSARGVRAVGTARVTVAALVVVVVGSVFAVPWARHAFSTRYTLADAVVDTDLTAPNTASQIRWDDLGREGRRFVAAGADGSAIRTYVGLRSAATVDERALLAVDELGRAGGFGKEHIVIAVPTGSGWVDENAVSGIEERFADDVATVALQYSDQPSWATFLFAEDAAVDATTALLNAVRDRLRTYDPLSRPELHVYGQSLGSVAGSAAVHRDSSFVCSTVWAGPPSGEVTAGGGVVLANSSDPVVWWSADLIHERPDLTDARVDAPVPAWIPVVSYLQTTVDLLSALNAPAGHGHRYGTDQGTSIREC</sequence>
<proteinExistence type="predicted"/>
<feature type="transmembrane region" description="Helical" evidence="1">
    <location>
        <begin position="12"/>
        <end position="32"/>
    </location>
</feature>
<feature type="domain" description="Alpha/beta-hydrolase catalytic" evidence="2">
    <location>
        <begin position="367"/>
        <end position="432"/>
    </location>
</feature>
<dbReference type="EMBL" id="LVHI01000023">
    <property type="protein sequence ID" value="OAK52929.1"/>
    <property type="molecule type" value="Genomic_DNA"/>
</dbReference>
<feature type="transmembrane region" description="Helical" evidence="1">
    <location>
        <begin position="144"/>
        <end position="165"/>
    </location>
</feature>
<comment type="caution">
    <text evidence="4">The sequence shown here is derived from an EMBL/GenBank/DDBJ whole genome shotgun (WGS) entry which is preliminary data.</text>
</comment>
<evidence type="ECO:0000313" key="5">
    <source>
        <dbReference type="Proteomes" id="UP000077519"/>
    </source>
</evidence>
<dbReference type="Pfam" id="PF15420">
    <property type="entry name" value="Abhydrolase_9_N"/>
    <property type="match status" value="1"/>
</dbReference>
<protein>
    <recommendedName>
        <fullName evidence="6">Alpha/beta-hydrolase family protein</fullName>
    </recommendedName>
</protein>
<evidence type="ECO:0000256" key="1">
    <source>
        <dbReference type="SAM" id="Phobius"/>
    </source>
</evidence>
<feature type="transmembrane region" description="Helical" evidence="1">
    <location>
        <begin position="110"/>
        <end position="132"/>
    </location>
</feature>
<feature type="transmembrane region" description="Helical" evidence="1">
    <location>
        <begin position="76"/>
        <end position="95"/>
    </location>
</feature>
<feature type="domain" description="Alpha/beta-hydrolase catalytic" evidence="2">
    <location>
        <begin position="215"/>
        <end position="358"/>
    </location>
</feature>
<feature type="domain" description="Alpha/beta-hydrolase N-terminal" evidence="3">
    <location>
        <begin position="27"/>
        <end position="209"/>
    </location>
</feature>
<dbReference type="InterPro" id="IPR027787">
    <property type="entry name" value="Alpha/beta-hydrolase_catalytic"/>
</dbReference>
<accession>A0A177YCL5</accession>
<name>A0A177YCL5_9NOCA</name>
<keyword evidence="5" id="KW-1185">Reference proteome</keyword>
<keyword evidence="1" id="KW-1133">Transmembrane helix</keyword>
<gene>
    <name evidence="4" type="ORF">A3K89_07725</name>
</gene>
<keyword evidence="1" id="KW-0812">Transmembrane</keyword>
<dbReference type="Pfam" id="PF10081">
    <property type="entry name" value="Abhydrolase_9"/>
    <property type="match status" value="2"/>
</dbReference>